<evidence type="ECO:0000256" key="8">
    <source>
        <dbReference type="ARBA" id="ARBA00023012"/>
    </source>
</evidence>
<dbReference type="RefSeq" id="WP_106287673.1">
    <property type="nucleotide sequence ID" value="NZ_CAWNTC010000220.1"/>
</dbReference>
<evidence type="ECO:0000256" key="3">
    <source>
        <dbReference type="ARBA" id="ARBA00022553"/>
    </source>
</evidence>
<dbReference type="OrthoDB" id="199946at2"/>
<dbReference type="InterPro" id="IPR001789">
    <property type="entry name" value="Sig_transdc_resp-reg_receiver"/>
</dbReference>
<dbReference type="PANTHER" id="PTHR24421">
    <property type="entry name" value="NITRATE/NITRITE SENSOR PROTEIN NARX-RELATED"/>
    <property type="match status" value="1"/>
</dbReference>
<comment type="caution">
    <text evidence="12">The sequence shown here is derived from an EMBL/GenBank/DDBJ whole genome shotgun (WGS) entry which is preliminary data.</text>
</comment>
<name>A0A2T1C709_9CYAN</name>
<keyword evidence="13" id="KW-1185">Reference proteome</keyword>
<gene>
    <name evidence="12" type="ORF">C7B64_05610</name>
</gene>
<dbReference type="InterPro" id="IPR050482">
    <property type="entry name" value="Sensor_HK_TwoCompSys"/>
</dbReference>
<evidence type="ECO:0000256" key="1">
    <source>
        <dbReference type="ARBA" id="ARBA00000085"/>
    </source>
</evidence>
<dbReference type="PROSITE" id="PS50110">
    <property type="entry name" value="RESPONSE_REGULATORY"/>
    <property type="match status" value="1"/>
</dbReference>
<sequence>MNSTQRSPGDILIVDDTPENLHLLSAMLTEQGYDVRSVKTGSAALMGVQAQPPDLILLDITMPEMNGYEVCENLKSNADTREIPVIFISALNEVFDKVKAFTVGGVDYITKPFQVEEVLVRVENQLTIRRLHGQLVKALEQEKELNRRIEEMATLEERNRIARDIHDSLGHALVALNIQMETALTLWRDAPDRAYEFLTEAKQLGSEALRAVRESVSELRADPLQGKVLEQAIASLIQEFYRTTNVLPQSQITLSRPLSHAINTAVYRILQEGLTNICKHAAATAVYIHIQTVESGLWVIIQDNGKGFQVGDSKTGFGLQGMQERTNSLGATLEIRSQPCGGCRITVFFPKI</sequence>
<evidence type="ECO:0000313" key="13">
    <source>
        <dbReference type="Proteomes" id="UP000238762"/>
    </source>
</evidence>
<dbReference type="SUPFAM" id="SSF52172">
    <property type="entry name" value="CheY-like"/>
    <property type="match status" value="1"/>
</dbReference>
<dbReference type="Gene3D" id="3.30.565.10">
    <property type="entry name" value="Histidine kinase-like ATPase, C-terminal domain"/>
    <property type="match status" value="1"/>
</dbReference>
<evidence type="ECO:0000259" key="11">
    <source>
        <dbReference type="PROSITE" id="PS50110"/>
    </source>
</evidence>
<evidence type="ECO:0000256" key="6">
    <source>
        <dbReference type="ARBA" id="ARBA00022777"/>
    </source>
</evidence>
<feature type="coiled-coil region" evidence="10">
    <location>
        <begin position="128"/>
        <end position="159"/>
    </location>
</feature>
<dbReference type="PANTHER" id="PTHR24421:SF10">
    <property type="entry name" value="NITRATE_NITRITE SENSOR PROTEIN NARQ"/>
    <property type="match status" value="1"/>
</dbReference>
<keyword evidence="3 9" id="KW-0597">Phosphoprotein</keyword>
<reference evidence="12 13" key="1">
    <citation type="submission" date="2018-02" db="EMBL/GenBank/DDBJ databases">
        <authorList>
            <person name="Cohen D.B."/>
            <person name="Kent A.D."/>
        </authorList>
    </citation>
    <scope>NUCLEOTIDE SEQUENCE [LARGE SCALE GENOMIC DNA]</scope>
    <source>
        <strain evidence="12 13">CCAP 1448/3</strain>
    </source>
</reference>
<dbReference type="SMART" id="SM00387">
    <property type="entry name" value="HATPase_c"/>
    <property type="match status" value="1"/>
</dbReference>
<keyword evidence="4" id="KW-0808">Transferase</keyword>
<dbReference type="EMBL" id="PVWJ01000019">
    <property type="protein sequence ID" value="PSB04014.1"/>
    <property type="molecule type" value="Genomic_DNA"/>
</dbReference>
<dbReference type="CDD" id="cd16917">
    <property type="entry name" value="HATPase_UhpB-NarQ-NarX-like"/>
    <property type="match status" value="1"/>
</dbReference>
<dbReference type="Pfam" id="PF00072">
    <property type="entry name" value="Response_reg"/>
    <property type="match status" value="1"/>
</dbReference>
<dbReference type="AlphaFoldDB" id="A0A2T1C709"/>
<dbReference type="CDD" id="cd19920">
    <property type="entry name" value="REC_PA4781-like"/>
    <property type="match status" value="1"/>
</dbReference>
<dbReference type="EC" id="2.7.13.3" evidence="2"/>
<proteinExistence type="predicted"/>
<dbReference type="Pfam" id="PF07730">
    <property type="entry name" value="HisKA_3"/>
    <property type="match status" value="1"/>
</dbReference>
<keyword evidence="5" id="KW-0547">Nucleotide-binding</keyword>
<organism evidence="12 13">
    <name type="scientific">Merismopedia glauca CCAP 1448/3</name>
    <dbReference type="NCBI Taxonomy" id="1296344"/>
    <lineage>
        <taxon>Bacteria</taxon>
        <taxon>Bacillati</taxon>
        <taxon>Cyanobacteriota</taxon>
        <taxon>Cyanophyceae</taxon>
        <taxon>Synechococcales</taxon>
        <taxon>Merismopediaceae</taxon>
        <taxon>Merismopedia</taxon>
    </lineage>
</organism>
<dbReference type="GO" id="GO:0000155">
    <property type="term" value="F:phosphorelay sensor kinase activity"/>
    <property type="evidence" value="ECO:0007669"/>
    <property type="project" value="InterPro"/>
</dbReference>
<accession>A0A2T1C709</accession>
<reference evidence="12 13" key="2">
    <citation type="submission" date="2018-03" db="EMBL/GenBank/DDBJ databases">
        <title>The ancient ancestry and fast evolution of plastids.</title>
        <authorList>
            <person name="Moore K.R."/>
            <person name="Magnabosco C."/>
            <person name="Momper L."/>
            <person name="Gold D.A."/>
            <person name="Bosak T."/>
            <person name="Fournier G.P."/>
        </authorList>
    </citation>
    <scope>NUCLEOTIDE SEQUENCE [LARGE SCALE GENOMIC DNA]</scope>
    <source>
        <strain evidence="12 13">CCAP 1448/3</strain>
    </source>
</reference>
<dbReference type="GO" id="GO:0005524">
    <property type="term" value="F:ATP binding"/>
    <property type="evidence" value="ECO:0007669"/>
    <property type="project" value="UniProtKB-KW"/>
</dbReference>
<keyword evidence="10" id="KW-0175">Coiled coil</keyword>
<evidence type="ECO:0000313" key="12">
    <source>
        <dbReference type="EMBL" id="PSB04014.1"/>
    </source>
</evidence>
<keyword evidence="6 12" id="KW-0418">Kinase</keyword>
<dbReference type="SUPFAM" id="SSF55874">
    <property type="entry name" value="ATPase domain of HSP90 chaperone/DNA topoisomerase II/histidine kinase"/>
    <property type="match status" value="1"/>
</dbReference>
<dbReference type="Gene3D" id="3.40.50.2300">
    <property type="match status" value="1"/>
</dbReference>
<dbReference type="InterPro" id="IPR011712">
    <property type="entry name" value="Sig_transdc_His_kin_sub3_dim/P"/>
</dbReference>
<evidence type="ECO:0000256" key="5">
    <source>
        <dbReference type="ARBA" id="ARBA00022741"/>
    </source>
</evidence>
<keyword evidence="8" id="KW-0902">Two-component regulatory system</keyword>
<dbReference type="GO" id="GO:0016020">
    <property type="term" value="C:membrane"/>
    <property type="evidence" value="ECO:0007669"/>
    <property type="project" value="InterPro"/>
</dbReference>
<evidence type="ECO:0000256" key="7">
    <source>
        <dbReference type="ARBA" id="ARBA00022840"/>
    </source>
</evidence>
<dbReference type="InterPro" id="IPR011006">
    <property type="entry name" value="CheY-like_superfamily"/>
</dbReference>
<evidence type="ECO:0000256" key="9">
    <source>
        <dbReference type="PROSITE-ProRule" id="PRU00169"/>
    </source>
</evidence>
<comment type="catalytic activity">
    <reaction evidence="1">
        <text>ATP + protein L-histidine = ADP + protein N-phospho-L-histidine.</text>
        <dbReference type="EC" id="2.7.13.3"/>
    </reaction>
</comment>
<feature type="modified residue" description="4-aspartylphosphate" evidence="9">
    <location>
        <position position="59"/>
    </location>
</feature>
<dbReference type="SMART" id="SM00448">
    <property type="entry name" value="REC"/>
    <property type="match status" value="1"/>
</dbReference>
<evidence type="ECO:0000256" key="10">
    <source>
        <dbReference type="SAM" id="Coils"/>
    </source>
</evidence>
<dbReference type="Proteomes" id="UP000238762">
    <property type="component" value="Unassembled WGS sequence"/>
</dbReference>
<evidence type="ECO:0000256" key="2">
    <source>
        <dbReference type="ARBA" id="ARBA00012438"/>
    </source>
</evidence>
<dbReference type="Gene3D" id="1.20.5.1930">
    <property type="match status" value="1"/>
</dbReference>
<dbReference type="GO" id="GO:0046983">
    <property type="term" value="F:protein dimerization activity"/>
    <property type="evidence" value="ECO:0007669"/>
    <property type="project" value="InterPro"/>
</dbReference>
<keyword evidence="7" id="KW-0067">ATP-binding</keyword>
<dbReference type="InterPro" id="IPR003594">
    <property type="entry name" value="HATPase_dom"/>
</dbReference>
<dbReference type="Pfam" id="PF02518">
    <property type="entry name" value="HATPase_c"/>
    <property type="match status" value="1"/>
</dbReference>
<evidence type="ECO:0000256" key="4">
    <source>
        <dbReference type="ARBA" id="ARBA00022679"/>
    </source>
</evidence>
<dbReference type="InterPro" id="IPR036890">
    <property type="entry name" value="HATPase_C_sf"/>
</dbReference>
<feature type="domain" description="Response regulatory" evidence="11">
    <location>
        <begin position="10"/>
        <end position="126"/>
    </location>
</feature>
<protein>
    <recommendedName>
        <fullName evidence="2">histidine kinase</fullName>
        <ecNumber evidence="2">2.7.13.3</ecNumber>
    </recommendedName>
</protein>